<evidence type="ECO:0000313" key="1">
    <source>
        <dbReference type="EMBL" id="MPL93830.1"/>
    </source>
</evidence>
<comment type="caution">
    <text evidence="1">The sequence shown here is derived from an EMBL/GenBank/DDBJ whole genome shotgun (WGS) entry which is preliminary data.</text>
</comment>
<accession>A0A644VRL1</accession>
<proteinExistence type="predicted"/>
<dbReference type="AlphaFoldDB" id="A0A644VRL1"/>
<gene>
    <name evidence="1" type="ORF">SDC9_39977</name>
</gene>
<name>A0A644VRL1_9ZZZZ</name>
<sequence>MKVSIFLKGKKEPVIYEGERIDIVDLSLNNIDYTQIRYFKKGSSKSELIVKNLISKIIESGKVH</sequence>
<reference evidence="1" key="1">
    <citation type="submission" date="2019-08" db="EMBL/GenBank/DDBJ databases">
        <authorList>
            <person name="Kucharzyk K."/>
            <person name="Murdoch R.W."/>
            <person name="Higgins S."/>
            <person name="Loffler F."/>
        </authorList>
    </citation>
    <scope>NUCLEOTIDE SEQUENCE</scope>
</reference>
<dbReference type="EMBL" id="VSSQ01000405">
    <property type="protein sequence ID" value="MPL93830.1"/>
    <property type="molecule type" value="Genomic_DNA"/>
</dbReference>
<organism evidence="1">
    <name type="scientific">bioreactor metagenome</name>
    <dbReference type="NCBI Taxonomy" id="1076179"/>
    <lineage>
        <taxon>unclassified sequences</taxon>
        <taxon>metagenomes</taxon>
        <taxon>ecological metagenomes</taxon>
    </lineage>
</organism>
<protein>
    <submittedName>
        <fullName evidence="1">Uncharacterized protein</fullName>
    </submittedName>
</protein>